<dbReference type="PANTHER" id="PTHR42993:SF1">
    <property type="entry name" value="MAOC-LIKE DEHYDRATASE DOMAIN-CONTAINING PROTEIN"/>
    <property type="match status" value="1"/>
</dbReference>
<dbReference type="InterPro" id="IPR039375">
    <property type="entry name" value="NodN-like"/>
</dbReference>
<protein>
    <submittedName>
        <fullName evidence="3">Acyl dehydratase</fullName>
    </submittedName>
</protein>
<dbReference type="Pfam" id="PF01575">
    <property type="entry name" value="MaoC_dehydratas"/>
    <property type="match status" value="1"/>
</dbReference>
<dbReference type="CDD" id="cd03450">
    <property type="entry name" value="NodN"/>
    <property type="match status" value="1"/>
</dbReference>
<evidence type="ECO:0000313" key="3">
    <source>
        <dbReference type="EMBL" id="MBB3666137.1"/>
    </source>
</evidence>
<dbReference type="Gene3D" id="3.10.129.10">
    <property type="entry name" value="Hotdog Thioesterase"/>
    <property type="match status" value="1"/>
</dbReference>
<dbReference type="InterPro" id="IPR002539">
    <property type="entry name" value="MaoC-like_dom"/>
</dbReference>
<dbReference type="Proteomes" id="UP000564573">
    <property type="component" value="Unassembled WGS sequence"/>
</dbReference>
<feature type="domain" description="MaoC-like" evidence="2">
    <location>
        <begin position="21"/>
        <end position="132"/>
    </location>
</feature>
<dbReference type="SUPFAM" id="SSF54637">
    <property type="entry name" value="Thioesterase/thiol ester dehydrase-isomerase"/>
    <property type="match status" value="1"/>
</dbReference>
<evidence type="ECO:0000313" key="4">
    <source>
        <dbReference type="Proteomes" id="UP000564573"/>
    </source>
</evidence>
<dbReference type="EMBL" id="JACIBS010000012">
    <property type="protein sequence ID" value="MBB3666137.1"/>
    <property type="molecule type" value="Genomic_DNA"/>
</dbReference>
<sequence length="161" mass="17466">MSTPESSEPEPARVFDDLDSFTAAVGEHLGHSAWHTVTQEQVDLFADATLDHQWIHVDPERAATGPFGGPIAHGFLTLSLVPRLAKDIYRVDGLSMGINYGLNKVRFPQPVKVGQRIRASAELAEATPAKQGTQAIVRWTIEIDGEAKPACIAEMVTVLVP</sequence>
<keyword evidence="4" id="KW-1185">Reference proteome</keyword>
<dbReference type="RefSeq" id="WP_183787325.1">
    <property type="nucleotide sequence ID" value="NZ_JACIBS010000012.1"/>
</dbReference>
<accession>A0A839XTS6</accession>
<gene>
    <name evidence="3" type="ORF">FB384_005098</name>
</gene>
<comment type="caution">
    <text evidence="3">The sequence shown here is derived from an EMBL/GenBank/DDBJ whole genome shotgun (WGS) entry which is preliminary data.</text>
</comment>
<dbReference type="PANTHER" id="PTHR42993">
    <property type="entry name" value="MAOC-LIKE DEHYDRATASE DOMAIN-CONTAINING PROTEIN"/>
    <property type="match status" value="1"/>
</dbReference>
<dbReference type="AlphaFoldDB" id="A0A839XTS6"/>
<name>A0A839XTS6_9PSEU</name>
<comment type="similarity">
    <text evidence="1">Belongs to the enoyl-CoA hydratase/isomerase family.</text>
</comment>
<evidence type="ECO:0000256" key="1">
    <source>
        <dbReference type="ARBA" id="ARBA00005254"/>
    </source>
</evidence>
<proteinExistence type="inferred from homology"/>
<evidence type="ECO:0000259" key="2">
    <source>
        <dbReference type="Pfam" id="PF01575"/>
    </source>
</evidence>
<dbReference type="InterPro" id="IPR029069">
    <property type="entry name" value="HotDog_dom_sf"/>
</dbReference>
<organism evidence="3 4">
    <name type="scientific">Prauserella sediminis</name>
    <dbReference type="NCBI Taxonomy" id="577680"/>
    <lineage>
        <taxon>Bacteria</taxon>
        <taxon>Bacillati</taxon>
        <taxon>Actinomycetota</taxon>
        <taxon>Actinomycetes</taxon>
        <taxon>Pseudonocardiales</taxon>
        <taxon>Pseudonocardiaceae</taxon>
        <taxon>Prauserella</taxon>
        <taxon>Prauserella salsuginis group</taxon>
    </lineage>
</organism>
<reference evidence="3 4" key="1">
    <citation type="submission" date="2020-08" db="EMBL/GenBank/DDBJ databases">
        <title>Sequencing the genomes of 1000 actinobacteria strains.</title>
        <authorList>
            <person name="Klenk H.-P."/>
        </authorList>
    </citation>
    <scope>NUCLEOTIDE SEQUENCE [LARGE SCALE GENOMIC DNA]</scope>
    <source>
        <strain evidence="3 4">DSM 45267</strain>
    </source>
</reference>